<dbReference type="SUPFAM" id="SSF57716">
    <property type="entry name" value="Glucocorticoid receptor-like (DNA-binding domain)"/>
    <property type="match status" value="1"/>
</dbReference>
<dbReference type="Proteomes" id="UP000695000">
    <property type="component" value="Unplaced"/>
</dbReference>
<dbReference type="Gene3D" id="1.10.565.10">
    <property type="entry name" value="Retinoid X Receptor"/>
    <property type="match status" value="2"/>
</dbReference>
<comment type="subcellular location">
    <subcellularLocation>
        <location evidence="1">Nucleus</location>
    </subcellularLocation>
</comment>
<dbReference type="InterPro" id="IPR001628">
    <property type="entry name" value="Znf_hrmn_rcpt"/>
</dbReference>
<evidence type="ECO:0000313" key="12">
    <source>
        <dbReference type="RefSeq" id="XP_017768635.1"/>
    </source>
</evidence>
<accession>A0ABM1M235</accession>
<dbReference type="Gene3D" id="3.30.50.10">
    <property type="entry name" value="Erythroid Transcription Factor GATA-1, subunit A"/>
    <property type="match status" value="1"/>
</dbReference>
<evidence type="ECO:0000256" key="1">
    <source>
        <dbReference type="ARBA" id="ARBA00004123"/>
    </source>
</evidence>
<evidence type="ECO:0000256" key="7">
    <source>
        <dbReference type="ARBA" id="ARBA00023163"/>
    </source>
</evidence>
<evidence type="ECO:0000256" key="2">
    <source>
        <dbReference type="ARBA" id="ARBA00022723"/>
    </source>
</evidence>
<dbReference type="RefSeq" id="XP_017768635.1">
    <property type="nucleotide sequence ID" value="XM_017913146.1"/>
</dbReference>
<keyword evidence="7" id="KW-0804">Transcription</keyword>
<evidence type="ECO:0000313" key="11">
    <source>
        <dbReference type="Proteomes" id="UP000695000"/>
    </source>
</evidence>
<keyword evidence="2" id="KW-0479">Metal-binding</keyword>
<dbReference type="SUPFAM" id="SSF48508">
    <property type="entry name" value="Nuclear receptor ligand-binding domain"/>
    <property type="match status" value="1"/>
</dbReference>
<evidence type="ECO:0000256" key="3">
    <source>
        <dbReference type="ARBA" id="ARBA00022771"/>
    </source>
</evidence>
<dbReference type="GeneID" id="108556864"/>
<evidence type="ECO:0000256" key="9">
    <source>
        <dbReference type="ARBA" id="ARBA00023242"/>
    </source>
</evidence>
<keyword evidence="8" id="KW-0675">Receptor</keyword>
<dbReference type="InterPro" id="IPR013088">
    <property type="entry name" value="Znf_NHR/GATA"/>
</dbReference>
<evidence type="ECO:0000256" key="4">
    <source>
        <dbReference type="ARBA" id="ARBA00022833"/>
    </source>
</evidence>
<dbReference type="PRINTS" id="PR00047">
    <property type="entry name" value="STROIDFINGER"/>
</dbReference>
<keyword evidence="5" id="KW-0805">Transcription regulation</keyword>
<evidence type="ECO:0000256" key="5">
    <source>
        <dbReference type="ARBA" id="ARBA00023015"/>
    </source>
</evidence>
<proteinExistence type="predicted"/>
<keyword evidence="3" id="KW-0863">Zinc-finger</keyword>
<organism evidence="11 12">
    <name type="scientific">Nicrophorus vespilloides</name>
    <name type="common">Boreal carrion beetle</name>
    <dbReference type="NCBI Taxonomy" id="110193"/>
    <lineage>
        <taxon>Eukaryota</taxon>
        <taxon>Metazoa</taxon>
        <taxon>Ecdysozoa</taxon>
        <taxon>Arthropoda</taxon>
        <taxon>Hexapoda</taxon>
        <taxon>Insecta</taxon>
        <taxon>Pterygota</taxon>
        <taxon>Neoptera</taxon>
        <taxon>Endopterygota</taxon>
        <taxon>Coleoptera</taxon>
        <taxon>Polyphaga</taxon>
        <taxon>Staphyliniformia</taxon>
        <taxon>Silphidae</taxon>
        <taxon>Nicrophorinae</taxon>
        <taxon>Nicrophorus</taxon>
    </lineage>
</organism>
<evidence type="ECO:0000256" key="8">
    <source>
        <dbReference type="ARBA" id="ARBA00023170"/>
    </source>
</evidence>
<dbReference type="InterPro" id="IPR035500">
    <property type="entry name" value="NHR-like_dom_sf"/>
</dbReference>
<reference evidence="12" key="1">
    <citation type="submission" date="2025-08" db="UniProtKB">
        <authorList>
            <consortium name="RefSeq"/>
        </authorList>
    </citation>
    <scope>IDENTIFICATION</scope>
    <source>
        <tissue evidence="12">Whole Larva</tissue>
    </source>
</reference>
<feature type="domain" description="Nuclear receptor" evidence="10">
    <location>
        <begin position="65"/>
        <end position="141"/>
    </location>
</feature>
<dbReference type="PROSITE" id="PS00031">
    <property type="entry name" value="NUCLEAR_REC_DBD_1"/>
    <property type="match status" value="1"/>
</dbReference>
<dbReference type="CDD" id="cd06957">
    <property type="entry name" value="NR_DBD_PNR_like_2"/>
    <property type="match status" value="1"/>
</dbReference>
<dbReference type="SMART" id="SM00399">
    <property type="entry name" value="ZnF_C4"/>
    <property type="match status" value="1"/>
</dbReference>
<dbReference type="InterPro" id="IPR050274">
    <property type="entry name" value="Nuclear_hormone_rcpt_NR2"/>
</dbReference>
<keyword evidence="11" id="KW-1185">Reference proteome</keyword>
<evidence type="ECO:0000259" key="10">
    <source>
        <dbReference type="PROSITE" id="PS51030"/>
    </source>
</evidence>
<dbReference type="Pfam" id="PF00105">
    <property type="entry name" value="zf-C4"/>
    <property type="match status" value="1"/>
</dbReference>
<keyword evidence="4" id="KW-0862">Zinc</keyword>
<dbReference type="PROSITE" id="PS51030">
    <property type="entry name" value="NUCLEAR_REC_DBD_2"/>
    <property type="match status" value="1"/>
</dbReference>
<evidence type="ECO:0000256" key="6">
    <source>
        <dbReference type="ARBA" id="ARBA00023125"/>
    </source>
</evidence>
<keyword evidence="6" id="KW-0238">DNA-binding</keyword>
<sequence>MQTSATSTTTNPNIGSDINPDHFHALIYSLISVSTASVVGMGKCSMLYRRESCLIECEGRTLPAPIPCMVCGDRSYGKHYGVYCCDGCSCFFKRSIRRNIIYTCISGDGRCVVDKARRNWCPYCRLQRCFSVQMNTAAVQEERGPRKPKFQGLQNHRFPAKSISDPILMNPQHELAAQILLVSVKQARKSSTFGCLTKDSQNTILSHLWSPLFILRASQWPTEIQMGDIKCTVNALKKMKIDCNEIDFLESLLLCRRDLLKDPTQISLIEKMLEKLIEGFTGKVNSNRICNLLMALPMLFSPDANTINSVLFQPIIGLIPIETVIATI</sequence>
<dbReference type="PANTHER" id="PTHR24083">
    <property type="entry name" value="NUCLEAR HORMONE RECEPTOR"/>
    <property type="match status" value="1"/>
</dbReference>
<protein>
    <submittedName>
        <fullName evidence="12">Nuclear receptor subfamily 2 group E member 1-like</fullName>
    </submittedName>
</protein>
<name>A0ABM1M235_NICVS</name>
<keyword evidence="9" id="KW-0539">Nucleus</keyword>
<gene>
    <name evidence="12" type="primary">LOC108556864</name>
</gene>